<dbReference type="AlphaFoldDB" id="A0A0U0Y6I3"/>
<dbReference type="EMBL" id="CSWP01000003">
    <property type="protein sequence ID" value="CPV45788.1"/>
    <property type="molecule type" value="Genomic_DNA"/>
</dbReference>
<dbReference type="EC" id="1.3.1.-" evidence="3"/>
<evidence type="ECO:0000256" key="1">
    <source>
        <dbReference type="ARBA" id="ARBA00010591"/>
    </source>
</evidence>
<dbReference type="Proteomes" id="UP000045782">
    <property type="component" value="Unassembled WGS sequence"/>
</dbReference>
<dbReference type="GO" id="GO:0016491">
    <property type="term" value="F:oxidoreductase activity"/>
    <property type="evidence" value="ECO:0007669"/>
    <property type="project" value="UniProtKB-KW"/>
</dbReference>
<protein>
    <submittedName>
        <fullName evidence="3">Saccharopine dehydrogenase</fullName>
        <ecNumber evidence="3">1.3.1.-</ecNumber>
    </submittedName>
</protein>
<dbReference type="PANTHER" id="PTHR43781:SF1">
    <property type="entry name" value="SACCHAROPINE DEHYDROGENASE"/>
    <property type="match status" value="1"/>
</dbReference>
<dbReference type="SUPFAM" id="SSF51735">
    <property type="entry name" value="NAD(P)-binding Rossmann-fold domains"/>
    <property type="match status" value="1"/>
</dbReference>
<proteinExistence type="inferred from homology"/>
<dbReference type="Gene3D" id="3.40.50.720">
    <property type="entry name" value="NAD(P)-binding Rossmann-like Domain"/>
    <property type="match status" value="1"/>
</dbReference>
<keyword evidence="3" id="KW-0560">Oxidoreductase</keyword>
<accession>A0A0U0Y6I3</accession>
<feature type="domain" description="Saccharopine dehydrogenase NADP binding" evidence="2">
    <location>
        <begin position="9"/>
        <end position="130"/>
    </location>
</feature>
<sequence>MYRKYMRAIWVLGATGKGGRAIASELIDHDADVVLVGRDRERLNAVAASLGGRSRAALASGAAELAALIGAERPTVVVNTVGPFGQTSAPIAKACVAAGTHYADLANELAPVQAVLNLDADARRAGVTLVTGAGFGVLGTEACVVELMSGRPPATCARVAAMPTVDGLGSAVLSSMIDAIAYGGRRYRGGLLERIRLGADHAWIPLPDLPAVEALSVPTGELEAAHRASGAGNVIAFSSEVPSGRAVRAVLPVLSALLAAGPIHAGAQRLVNRARLTPPAKSGDISWAYARLDWPDGSHGEAWLRTGEGYAFTAKVAAHTAMRLSSGKGLPGSFTPGSAFGADLARDAGARIITKGTAKS</sequence>
<reference evidence="3 4" key="1">
    <citation type="submission" date="2015-03" db="EMBL/GenBank/DDBJ databases">
        <authorList>
            <person name="Murphy D."/>
        </authorList>
    </citation>
    <scope>NUCLEOTIDE SEQUENCE [LARGE SCALE GENOMIC DNA]</scope>
    <source>
        <strain evidence="3 4">PAP088</strain>
    </source>
</reference>
<evidence type="ECO:0000313" key="4">
    <source>
        <dbReference type="Proteomes" id="UP000045782"/>
    </source>
</evidence>
<name>A0A0U0Y6I3_9MYCO</name>
<organism evidence="3 4">
    <name type="scientific">Mycobacteroides abscessus</name>
    <dbReference type="NCBI Taxonomy" id="36809"/>
    <lineage>
        <taxon>Bacteria</taxon>
        <taxon>Bacillati</taxon>
        <taxon>Actinomycetota</taxon>
        <taxon>Actinomycetes</taxon>
        <taxon>Mycobacteriales</taxon>
        <taxon>Mycobacteriaceae</taxon>
        <taxon>Mycobacteroides</taxon>
    </lineage>
</organism>
<evidence type="ECO:0000259" key="2">
    <source>
        <dbReference type="Pfam" id="PF03435"/>
    </source>
</evidence>
<dbReference type="PANTHER" id="PTHR43781">
    <property type="entry name" value="SACCHAROPINE DEHYDROGENASE"/>
    <property type="match status" value="1"/>
</dbReference>
<dbReference type="InterPro" id="IPR005097">
    <property type="entry name" value="Sacchrp_dh_NADP-bd"/>
</dbReference>
<dbReference type="InterPro" id="IPR036291">
    <property type="entry name" value="NAD(P)-bd_dom_sf"/>
</dbReference>
<evidence type="ECO:0000313" key="3">
    <source>
        <dbReference type="EMBL" id="CPV45788.1"/>
    </source>
</evidence>
<gene>
    <name evidence="3" type="ORF">ERS075579_01683</name>
</gene>
<comment type="similarity">
    <text evidence="1">Belongs to the saccharopine dehydrogenase family. Enoyl reductase subfamily.</text>
</comment>
<dbReference type="Pfam" id="PF03435">
    <property type="entry name" value="Sacchrp_dh_NADP"/>
    <property type="match status" value="1"/>
</dbReference>